<evidence type="ECO:0000313" key="2">
    <source>
        <dbReference type="EMBL" id="EBU3608183.1"/>
    </source>
</evidence>
<accession>A0A5V4VSP8</accession>
<dbReference type="RefSeq" id="WP_024156415.1">
    <property type="nucleotide sequence ID" value="NZ_MXQO01000084.1"/>
</dbReference>
<keyword evidence="1" id="KW-0472">Membrane</keyword>
<protein>
    <submittedName>
        <fullName evidence="2">Uncharacterized protein</fullName>
    </submittedName>
</protein>
<dbReference type="AlphaFoldDB" id="A0A5V4VSP8"/>
<feature type="transmembrane region" description="Helical" evidence="1">
    <location>
        <begin position="7"/>
        <end position="25"/>
    </location>
</feature>
<evidence type="ECO:0000256" key="1">
    <source>
        <dbReference type="SAM" id="Phobius"/>
    </source>
</evidence>
<keyword evidence="1" id="KW-1133">Transmembrane helix</keyword>
<dbReference type="EMBL" id="AAHBUJ010000004">
    <property type="protein sequence ID" value="EBU3608183.1"/>
    <property type="molecule type" value="Genomic_DNA"/>
</dbReference>
<gene>
    <name evidence="2" type="ORF">CTP44_10865</name>
</gene>
<feature type="transmembrane region" description="Helical" evidence="1">
    <location>
        <begin position="119"/>
        <end position="148"/>
    </location>
</feature>
<feature type="transmembrane region" description="Helical" evidence="1">
    <location>
        <begin position="55"/>
        <end position="75"/>
    </location>
</feature>
<organism evidence="2">
    <name type="scientific">Salmonella enterica</name>
    <name type="common">Salmonella choleraesuis</name>
    <dbReference type="NCBI Taxonomy" id="28901"/>
    <lineage>
        <taxon>Bacteria</taxon>
        <taxon>Pseudomonadati</taxon>
        <taxon>Pseudomonadota</taxon>
        <taxon>Gammaproteobacteria</taxon>
        <taxon>Enterobacterales</taxon>
        <taxon>Enterobacteriaceae</taxon>
        <taxon>Salmonella</taxon>
    </lineage>
</organism>
<name>A0A5V4VSP8_SALER</name>
<proteinExistence type="predicted"/>
<comment type="caution">
    <text evidence="2">The sequence shown here is derived from an EMBL/GenBank/DDBJ whole genome shotgun (WGS) entry which is preliminary data.</text>
</comment>
<sequence length="200" mass="23259">MTPRLPFAFAVFLGSYLPLSMILLIQDFDDSKYKRHLCFDLLTSDSCNLPFKEPLLSVSLFLICLVCFLLSWLILKLAKSDEQKIRILEVKYTPSDLMNYVLPYIVSFMSINYQETNKFFGFIVFLLWLFWLSYKTGQIILNPILIVFNWKMYEVTYRHPGSKNTHSGVVLSNLSISPDSDYEYQTIQSVIIISGDKDET</sequence>
<keyword evidence="1" id="KW-0812">Transmembrane</keyword>
<reference evidence="2" key="1">
    <citation type="submission" date="2018-07" db="EMBL/GenBank/DDBJ databases">
        <authorList>
            <consortium name="PulseNet: The National Subtyping Network for Foodborne Disease Surveillance"/>
            <person name="Tarr C.L."/>
            <person name="Trees E."/>
            <person name="Katz L.S."/>
            <person name="Carleton-Romer H.A."/>
            <person name="Stroika S."/>
            <person name="Kucerova Z."/>
            <person name="Roache K.F."/>
            <person name="Sabol A.L."/>
            <person name="Besser J."/>
            <person name="Gerner-Smidt P."/>
        </authorList>
    </citation>
    <scope>NUCLEOTIDE SEQUENCE</scope>
    <source>
        <strain evidence="2">PNUSAS027155</strain>
    </source>
</reference>